<protein>
    <submittedName>
        <fullName evidence="1">Uncharacterized protein</fullName>
    </submittedName>
</protein>
<name>A0ACC2MQY9_PERAE</name>
<keyword evidence="2" id="KW-1185">Reference proteome</keyword>
<accession>A0ACC2MQY9</accession>
<sequence>MQSISSLLAAPSSSSSLLAHRPAPIYTDTVVLSCHTAVTQGCATKSQRTVTKSAKSYRVEEDIYDKHEEEYPKEGDEDAGEDVGERGDGGGEGGEVGGVEGGDCVDGGGGGVMDGLGENGDGEVNLLRAASVGVTAIGEYMAEESSKMKRGSGSVRKRVMRKKVLGDDFGITIECWTIDSRDKCWISPPAMKFIWFWKREMCCVCLV</sequence>
<gene>
    <name evidence="1" type="ORF">MRB53_001168</name>
</gene>
<dbReference type="Proteomes" id="UP001234297">
    <property type="component" value="Chromosome 1"/>
</dbReference>
<comment type="caution">
    <text evidence="1">The sequence shown here is derived from an EMBL/GenBank/DDBJ whole genome shotgun (WGS) entry which is preliminary data.</text>
</comment>
<evidence type="ECO:0000313" key="2">
    <source>
        <dbReference type="Proteomes" id="UP001234297"/>
    </source>
</evidence>
<reference evidence="1 2" key="1">
    <citation type="journal article" date="2022" name="Hortic Res">
        <title>A haplotype resolved chromosomal level avocado genome allows analysis of novel avocado genes.</title>
        <authorList>
            <person name="Nath O."/>
            <person name="Fletcher S.J."/>
            <person name="Hayward A."/>
            <person name="Shaw L.M."/>
            <person name="Masouleh A.K."/>
            <person name="Furtado A."/>
            <person name="Henry R.J."/>
            <person name="Mitter N."/>
        </authorList>
    </citation>
    <scope>NUCLEOTIDE SEQUENCE [LARGE SCALE GENOMIC DNA]</scope>
    <source>
        <strain evidence="2">cv. Hass</strain>
    </source>
</reference>
<evidence type="ECO:0000313" key="1">
    <source>
        <dbReference type="EMBL" id="KAJ8648145.1"/>
    </source>
</evidence>
<proteinExistence type="predicted"/>
<dbReference type="EMBL" id="CM056809">
    <property type="protein sequence ID" value="KAJ8648145.1"/>
    <property type="molecule type" value="Genomic_DNA"/>
</dbReference>
<organism evidence="1 2">
    <name type="scientific">Persea americana</name>
    <name type="common">Avocado</name>
    <dbReference type="NCBI Taxonomy" id="3435"/>
    <lineage>
        <taxon>Eukaryota</taxon>
        <taxon>Viridiplantae</taxon>
        <taxon>Streptophyta</taxon>
        <taxon>Embryophyta</taxon>
        <taxon>Tracheophyta</taxon>
        <taxon>Spermatophyta</taxon>
        <taxon>Magnoliopsida</taxon>
        <taxon>Magnoliidae</taxon>
        <taxon>Laurales</taxon>
        <taxon>Lauraceae</taxon>
        <taxon>Persea</taxon>
    </lineage>
</organism>